<protein>
    <submittedName>
        <fullName evidence="1">Uncharacterized protein</fullName>
    </submittedName>
</protein>
<comment type="caution">
    <text evidence="1">The sequence shown here is derived from an EMBL/GenBank/DDBJ whole genome shotgun (WGS) entry which is preliminary data.</text>
</comment>
<reference evidence="2" key="1">
    <citation type="journal article" date="2023" name="Front. Plant Sci.">
        <title>Chromosomal-level genome assembly of Melastoma candidum provides insights into trichome evolution.</title>
        <authorList>
            <person name="Zhong Y."/>
            <person name="Wu W."/>
            <person name="Sun C."/>
            <person name="Zou P."/>
            <person name="Liu Y."/>
            <person name="Dai S."/>
            <person name="Zhou R."/>
        </authorList>
    </citation>
    <scope>NUCLEOTIDE SEQUENCE [LARGE SCALE GENOMIC DNA]</scope>
</reference>
<proteinExistence type="predicted"/>
<organism evidence="1 2">
    <name type="scientific">Melastoma candidum</name>
    <dbReference type="NCBI Taxonomy" id="119954"/>
    <lineage>
        <taxon>Eukaryota</taxon>
        <taxon>Viridiplantae</taxon>
        <taxon>Streptophyta</taxon>
        <taxon>Embryophyta</taxon>
        <taxon>Tracheophyta</taxon>
        <taxon>Spermatophyta</taxon>
        <taxon>Magnoliopsida</taxon>
        <taxon>eudicotyledons</taxon>
        <taxon>Gunneridae</taxon>
        <taxon>Pentapetalae</taxon>
        <taxon>rosids</taxon>
        <taxon>malvids</taxon>
        <taxon>Myrtales</taxon>
        <taxon>Melastomataceae</taxon>
        <taxon>Melastomatoideae</taxon>
        <taxon>Melastomateae</taxon>
        <taxon>Melastoma</taxon>
    </lineage>
</organism>
<accession>A0ACB9RJR1</accession>
<dbReference type="Proteomes" id="UP001057402">
    <property type="component" value="Chromosome 4"/>
</dbReference>
<evidence type="ECO:0000313" key="1">
    <source>
        <dbReference type="EMBL" id="KAI4376192.1"/>
    </source>
</evidence>
<sequence>MMVKLKEQGHRVLIYTQFQHMLDLLEDYCTHKKWQYERIDGRVGGAERQVRIDRFNAKNSNRFCFLLSTRAGGLGINLATADTVIIYDSDWNPHADLQAMARAHRLGQTNAERMMQMTKKKMVLEHLVVGRLKAQNINQVGLDDIIDMAQRTVH</sequence>
<gene>
    <name evidence="1" type="ORF">MLD38_013982</name>
</gene>
<evidence type="ECO:0000313" key="2">
    <source>
        <dbReference type="Proteomes" id="UP001057402"/>
    </source>
</evidence>
<keyword evidence="2" id="KW-1185">Reference proteome</keyword>
<dbReference type="EMBL" id="CM042883">
    <property type="protein sequence ID" value="KAI4376192.1"/>
    <property type="molecule type" value="Genomic_DNA"/>
</dbReference>
<name>A0ACB9RJR1_9MYRT</name>